<keyword evidence="2" id="KW-1185">Reference proteome</keyword>
<proteinExistence type="predicted"/>
<evidence type="ECO:0000313" key="1">
    <source>
        <dbReference type="EMBL" id="KAI8660071.1"/>
    </source>
</evidence>
<accession>A0ACC0QMW8</accession>
<dbReference type="EMBL" id="CM046510">
    <property type="protein sequence ID" value="KAI8660071.1"/>
    <property type="molecule type" value="Genomic_DNA"/>
</dbReference>
<organism evidence="1 2">
    <name type="scientific">Fusarium keratoplasticum</name>
    <dbReference type="NCBI Taxonomy" id="1328300"/>
    <lineage>
        <taxon>Eukaryota</taxon>
        <taxon>Fungi</taxon>
        <taxon>Dikarya</taxon>
        <taxon>Ascomycota</taxon>
        <taxon>Pezizomycotina</taxon>
        <taxon>Sordariomycetes</taxon>
        <taxon>Hypocreomycetidae</taxon>
        <taxon>Hypocreales</taxon>
        <taxon>Nectriaceae</taxon>
        <taxon>Fusarium</taxon>
        <taxon>Fusarium solani species complex</taxon>
    </lineage>
</organism>
<name>A0ACC0QMW8_9HYPO</name>
<protein>
    <submittedName>
        <fullName evidence="1">Uncharacterized protein</fullName>
    </submittedName>
</protein>
<evidence type="ECO:0000313" key="2">
    <source>
        <dbReference type="Proteomes" id="UP001065298"/>
    </source>
</evidence>
<sequence>MSRVASVCDTQPPVQRLEIRPAFSQLSADEQKYAHFMREAAFHGSRIIMRQVSPESEAIFNLILELWRSCKGTWESLAKNTGVDEESLRHFLEYAATVMENLGNYKGYGDQKFVPRVDLPSLKKLCSASTTATKLLEEVQLPIYAETPNALGYPSEQGLSNYYPHSPDLTRDEIRAVQDAIGSAMSLRNTRLQKSLDDSKVVYELLVASVLQHPEGGVTRDFHLSDGAKAVVKYGDHSDCLARVCESLAKAKDFAATEQQSAYITKLISFYQQGDIEIHKEASKDWLADQSPCVETWSGFLEPGRDPSGVRCEFEALVAMQDKQWSSAFAELAAHAERFLLQLPWSGVGAEADELGPFENDTFIKPNFVALNLLCYCASNVWTGLTAPGYTDIKASHGRKNLTFSNRVAASSSGQELDFLLDDDLESFKKHQSLCFFLQLALHELIGHGCGKLYQETEPGVFNFDPNNMPINPFTEEPVASWYRPGETPESAFGGIATAYIECLAEGVGLYLMSADGAIRTLAPDTRSHVDENLELCSTPISQLPAWECVRCCPTTLTRRQVEHPYQHVVELTFGQKWGQVHDQARFGLLKCFLNAGQGFATIQVTDSPQSLKIAMDRTKLQEVGRPALGSLIQKLHVYRCIKDVEQGSALLQELTQVDEDALGWRDIVVGQKRPRTLFVHANTVLDGDSVLLKEYPETTYGLIQSWVDRQ</sequence>
<reference evidence="1" key="1">
    <citation type="submission" date="2022-06" db="EMBL/GenBank/DDBJ databases">
        <title>Fusarium solani species complex genomes reveal bases of compartmentalisation and animal pathogenesis.</title>
        <authorList>
            <person name="Tsai I.J."/>
        </authorList>
    </citation>
    <scope>NUCLEOTIDE SEQUENCE</scope>
    <source>
        <strain evidence="1">Fu6.1</strain>
    </source>
</reference>
<dbReference type="Proteomes" id="UP001065298">
    <property type="component" value="Chromosome 8"/>
</dbReference>
<comment type="caution">
    <text evidence="1">The sequence shown here is derived from an EMBL/GenBank/DDBJ whole genome shotgun (WGS) entry which is preliminary data.</text>
</comment>
<gene>
    <name evidence="1" type="ORF">NCS57_00983500</name>
</gene>